<organism evidence="1 2">
    <name type="scientific">Hypsizygus marmoreus</name>
    <name type="common">White beech mushroom</name>
    <name type="synonym">Agaricus marmoreus</name>
    <dbReference type="NCBI Taxonomy" id="39966"/>
    <lineage>
        <taxon>Eukaryota</taxon>
        <taxon>Fungi</taxon>
        <taxon>Dikarya</taxon>
        <taxon>Basidiomycota</taxon>
        <taxon>Agaricomycotina</taxon>
        <taxon>Agaricomycetes</taxon>
        <taxon>Agaricomycetidae</taxon>
        <taxon>Agaricales</taxon>
        <taxon>Tricholomatineae</taxon>
        <taxon>Lyophyllaceae</taxon>
        <taxon>Hypsizygus</taxon>
    </lineage>
</organism>
<dbReference type="Proteomes" id="UP000076154">
    <property type="component" value="Unassembled WGS sequence"/>
</dbReference>
<sequence length="229" mass="25775">MHHVDPYDGADDGELMGQFDCVACWVGGEWLMFSERMSFQQKRTLSTGRHDDDSGNVLLIIDSSLRAGIVHSLTQYCIGTAFYIFSTALELPHAPRGWFAHVYVQCLTSSISSTSANYACDQQLASLVPPLTWRFLSAVLTGFPFGRIECIFEHIVFSALAVERSLVMGMEWMRQRGVYTLSVLLHPHRLFTCIYLSAVLAGELRISVAMWLSRHDHGCYSRSHSRCSL</sequence>
<keyword evidence="2" id="KW-1185">Reference proteome</keyword>
<protein>
    <submittedName>
        <fullName evidence="1">Uncharacterized protein</fullName>
    </submittedName>
</protein>
<name>A0A369JJ25_HYPMA</name>
<gene>
    <name evidence="1" type="ORF">Hypma_014564</name>
</gene>
<proteinExistence type="predicted"/>
<dbReference type="AlphaFoldDB" id="A0A369JJ25"/>
<evidence type="ECO:0000313" key="2">
    <source>
        <dbReference type="Proteomes" id="UP000076154"/>
    </source>
</evidence>
<comment type="caution">
    <text evidence="1">The sequence shown here is derived from an EMBL/GenBank/DDBJ whole genome shotgun (WGS) entry which is preliminary data.</text>
</comment>
<accession>A0A369JJ25</accession>
<dbReference type="InParanoid" id="A0A369JJ25"/>
<reference evidence="1" key="1">
    <citation type="submission" date="2018-04" db="EMBL/GenBank/DDBJ databases">
        <title>Whole genome sequencing of Hypsizygus marmoreus.</title>
        <authorList>
            <person name="Choi I.-G."/>
            <person name="Min B."/>
            <person name="Kim J.-G."/>
            <person name="Kim S."/>
            <person name="Oh Y.-L."/>
            <person name="Kong W.-S."/>
            <person name="Park H."/>
            <person name="Jeong J."/>
            <person name="Song E.-S."/>
        </authorList>
    </citation>
    <scope>NUCLEOTIDE SEQUENCE [LARGE SCALE GENOMIC DNA]</scope>
    <source>
        <strain evidence="1">51987-8</strain>
    </source>
</reference>
<dbReference type="EMBL" id="LUEZ02000087">
    <property type="protein sequence ID" value="RDB18816.1"/>
    <property type="molecule type" value="Genomic_DNA"/>
</dbReference>
<evidence type="ECO:0000313" key="1">
    <source>
        <dbReference type="EMBL" id="RDB18816.1"/>
    </source>
</evidence>